<sequence>MSLRRIIAGAAIGTALAVSTAVSPAQAATDAAAACGGAGTDRVGGSYVEVRSDCSVVGGPSTKVTYEVFGDRRFTNQRAVVEVYGIENGRPKWYSLGTVAPGPSVYKTVPWGNNAANPKIRITASAAGGALVAKISFNH</sequence>
<proteinExistence type="predicted"/>
<protein>
    <submittedName>
        <fullName evidence="2">Putative membrane protein</fullName>
    </submittedName>
</protein>
<dbReference type="EMBL" id="JACHJS010000001">
    <property type="protein sequence ID" value="MBB4966350.1"/>
    <property type="molecule type" value="Genomic_DNA"/>
</dbReference>
<comment type="caution">
    <text evidence="2">The sequence shown here is derived from an EMBL/GenBank/DDBJ whole genome shotgun (WGS) entry which is preliminary data.</text>
</comment>
<evidence type="ECO:0000313" key="2">
    <source>
        <dbReference type="EMBL" id="MBB4966350.1"/>
    </source>
</evidence>
<gene>
    <name evidence="2" type="ORF">F4559_003709</name>
</gene>
<keyword evidence="1" id="KW-0732">Signal</keyword>
<dbReference type="RefSeq" id="WP_184670295.1">
    <property type="nucleotide sequence ID" value="NZ_BAABAI010000026.1"/>
</dbReference>
<reference evidence="2 3" key="1">
    <citation type="submission" date="2020-08" db="EMBL/GenBank/DDBJ databases">
        <title>Sequencing the genomes of 1000 actinobacteria strains.</title>
        <authorList>
            <person name="Klenk H.-P."/>
        </authorList>
    </citation>
    <scope>NUCLEOTIDE SEQUENCE [LARGE SCALE GENOMIC DNA]</scope>
    <source>
        <strain evidence="2 3">DSM 45084</strain>
    </source>
</reference>
<dbReference type="AlphaFoldDB" id="A0A7W7WWH3"/>
<evidence type="ECO:0000256" key="1">
    <source>
        <dbReference type="SAM" id="SignalP"/>
    </source>
</evidence>
<organism evidence="2 3">
    <name type="scientific">Saccharothrix violaceirubra</name>
    <dbReference type="NCBI Taxonomy" id="413306"/>
    <lineage>
        <taxon>Bacteria</taxon>
        <taxon>Bacillati</taxon>
        <taxon>Actinomycetota</taxon>
        <taxon>Actinomycetes</taxon>
        <taxon>Pseudonocardiales</taxon>
        <taxon>Pseudonocardiaceae</taxon>
        <taxon>Saccharothrix</taxon>
    </lineage>
</organism>
<keyword evidence="3" id="KW-1185">Reference proteome</keyword>
<accession>A0A7W7WWH3</accession>
<dbReference type="Proteomes" id="UP000542674">
    <property type="component" value="Unassembled WGS sequence"/>
</dbReference>
<name>A0A7W7WWH3_9PSEU</name>
<feature type="signal peptide" evidence="1">
    <location>
        <begin position="1"/>
        <end position="27"/>
    </location>
</feature>
<evidence type="ECO:0000313" key="3">
    <source>
        <dbReference type="Proteomes" id="UP000542674"/>
    </source>
</evidence>
<feature type="chain" id="PRO_5030962924" evidence="1">
    <location>
        <begin position="28"/>
        <end position="139"/>
    </location>
</feature>